<name>B3PBS7_CELJU</name>
<sequence length="163" mass="18014">MEAMHSSQMQQAMEEMKRQMANMPAEQRKMMEEAMAASGIHVNEDSVSLANGQVNINKNGMLAKQCITQEEIDRGEVADVGDECQSTLTQIAKNRFKSTQVCTGENSSTTETEIVFHSPTHYTGKGSSSQVFNGQQYSTNITMEGKWIDSDCGDILPATYDDE</sequence>
<proteinExistence type="predicted"/>
<evidence type="ECO:0000313" key="1">
    <source>
        <dbReference type="EMBL" id="ACE82881.1"/>
    </source>
</evidence>
<dbReference type="Proteomes" id="UP000001036">
    <property type="component" value="Chromosome"/>
</dbReference>
<dbReference type="eggNOG" id="ENOG50300GG">
    <property type="taxonomic scope" value="Bacteria"/>
</dbReference>
<dbReference type="EMBL" id="CP000934">
    <property type="protein sequence ID" value="ACE82881.1"/>
    <property type="molecule type" value="Genomic_DNA"/>
</dbReference>
<organism evidence="1 2">
    <name type="scientific">Cellvibrio japonicus (strain Ueda107)</name>
    <name type="common">Pseudomonas fluorescens subsp. cellulosa</name>
    <dbReference type="NCBI Taxonomy" id="498211"/>
    <lineage>
        <taxon>Bacteria</taxon>
        <taxon>Pseudomonadati</taxon>
        <taxon>Pseudomonadota</taxon>
        <taxon>Gammaproteobacteria</taxon>
        <taxon>Cellvibrionales</taxon>
        <taxon>Cellvibrionaceae</taxon>
        <taxon>Cellvibrio</taxon>
    </lineage>
</organism>
<dbReference type="KEGG" id="cja:CJA_1141"/>
<dbReference type="InterPro" id="IPR022061">
    <property type="entry name" value="DUF3617"/>
</dbReference>
<keyword evidence="2" id="KW-1185">Reference proteome</keyword>
<dbReference type="Pfam" id="PF12276">
    <property type="entry name" value="DUF3617"/>
    <property type="match status" value="1"/>
</dbReference>
<dbReference type="STRING" id="498211.CJA_1141"/>
<dbReference type="AlphaFoldDB" id="B3PBS7"/>
<gene>
    <name evidence="1" type="ordered locus">CJA_1141</name>
</gene>
<evidence type="ECO:0000313" key="2">
    <source>
        <dbReference type="Proteomes" id="UP000001036"/>
    </source>
</evidence>
<accession>B3PBS7</accession>
<dbReference type="HOGENOM" id="CLU_126490_0_0_6"/>
<reference evidence="1 2" key="1">
    <citation type="journal article" date="2008" name="J. Bacteriol.">
        <title>Insights into plant cell wall degradation from the genome sequence of the soil bacterium Cellvibrio japonicus.</title>
        <authorList>
            <person name="Deboy R.T."/>
            <person name="Mongodin E.F."/>
            <person name="Fouts D.E."/>
            <person name="Tailford L.E."/>
            <person name="Khouri H."/>
            <person name="Emerson J.B."/>
            <person name="Mohamoud Y."/>
            <person name="Watkins K."/>
            <person name="Henrissat B."/>
            <person name="Gilbert H.J."/>
            <person name="Nelson K.E."/>
        </authorList>
    </citation>
    <scope>NUCLEOTIDE SEQUENCE [LARGE SCALE GENOMIC DNA]</scope>
    <source>
        <strain evidence="1 2">Ueda107</strain>
    </source>
</reference>
<protein>
    <submittedName>
        <fullName evidence="1">Uncharacterized protein</fullName>
    </submittedName>
</protein>